<comment type="function">
    <text evidence="15">Involved in base excision repair of DNA damaged by oxidation or by mutagenic agents. Acts as DNA glycosylase that recognizes and removes damaged bases. Has a preference for oxidized purines, such as 7,8-dihydro-8-oxoguanine (8-oxoG). Has AP (apurinic/apyrimidinic) lyase activity and introduces nicks in the DNA strand. Cleaves the DNA backbone by beta-delta elimination to generate a single-strand break at the site of the removed base with both 3'- and 5'-phosphates.</text>
</comment>
<dbReference type="InterPro" id="IPR035937">
    <property type="entry name" value="FPG_N"/>
</dbReference>
<dbReference type="InterPro" id="IPR012319">
    <property type="entry name" value="FPG_cat"/>
</dbReference>
<evidence type="ECO:0000256" key="12">
    <source>
        <dbReference type="ARBA" id="ARBA00023268"/>
    </source>
</evidence>
<protein>
    <recommendedName>
        <fullName evidence="15">Formamidopyrimidine-DNA glycosylase</fullName>
        <shortName evidence="15">Fapy-DNA glycosylase</shortName>
        <ecNumber evidence="15">3.2.2.23</ecNumber>
    </recommendedName>
    <alternativeName>
        <fullName evidence="15">DNA-(apurinic or apyrimidinic site) lyase MutM</fullName>
        <shortName evidence="15">AP lyase MutM</shortName>
        <ecNumber evidence="15">4.2.99.18</ecNumber>
    </alternativeName>
</protein>
<dbReference type="Gene3D" id="1.10.8.50">
    <property type="match status" value="1"/>
</dbReference>
<dbReference type="PROSITE" id="PS51068">
    <property type="entry name" value="FPG_CAT"/>
    <property type="match status" value="1"/>
</dbReference>
<feature type="active site" description="Proton donor; for beta-elimination activity" evidence="15">
    <location>
        <position position="59"/>
    </location>
</feature>
<evidence type="ECO:0000256" key="3">
    <source>
        <dbReference type="ARBA" id="ARBA00011245"/>
    </source>
</evidence>
<dbReference type="Pfam" id="PF06827">
    <property type="entry name" value="zf-FPG_IleRS"/>
    <property type="match status" value="1"/>
</dbReference>
<reference evidence="18" key="1">
    <citation type="journal article" date="2020" name="mSystems">
        <title>Genome- and Community-Level Interaction Insights into Carbon Utilization and Element Cycling Functions of Hydrothermarchaeota in Hydrothermal Sediment.</title>
        <authorList>
            <person name="Zhou Z."/>
            <person name="Liu Y."/>
            <person name="Xu W."/>
            <person name="Pan J."/>
            <person name="Luo Z.H."/>
            <person name="Li M."/>
        </authorList>
    </citation>
    <scope>NUCLEOTIDE SEQUENCE [LARGE SCALE GENOMIC DNA]</scope>
    <source>
        <strain evidence="18">SpSt-853</strain>
    </source>
</reference>
<dbReference type="HAMAP" id="MF_00103">
    <property type="entry name" value="Fapy_DNA_glycosyl"/>
    <property type="match status" value="1"/>
</dbReference>
<dbReference type="PANTHER" id="PTHR22993">
    <property type="entry name" value="FORMAMIDOPYRIMIDINE-DNA GLYCOSYLASE"/>
    <property type="match status" value="1"/>
</dbReference>
<dbReference type="GO" id="GO:0003684">
    <property type="term" value="F:damaged DNA binding"/>
    <property type="evidence" value="ECO:0007669"/>
    <property type="project" value="InterPro"/>
</dbReference>
<proteinExistence type="inferred from homology"/>
<comment type="catalytic activity">
    <reaction evidence="14 15">
        <text>2'-deoxyribonucleotide-(2'-deoxyribose 5'-phosphate)-2'-deoxyribonucleotide-DNA = a 3'-end 2'-deoxyribonucleotide-(2,3-dehydro-2,3-deoxyribose 5'-phosphate)-DNA + a 5'-end 5'-phospho-2'-deoxyribonucleoside-DNA + H(+)</text>
        <dbReference type="Rhea" id="RHEA:66592"/>
        <dbReference type="Rhea" id="RHEA-COMP:13180"/>
        <dbReference type="Rhea" id="RHEA-COMP:16897"/>
        <dbReference type="Rhea" id="RHEA-COMP:17067"/>
        <dbReference type="ChEBI" id="CHEBI:15378"/>
        <dbReference type="ChEBI" id="CHEBI:136412"/>
        <dbReference type="ChEBI" id="CHEBI:157695"/>
        <dbReference type="ChEBI" id="CHEBI:167181"/>
        <dbReference type="EC" id="4.2.99.18"/>
    </reaction>
</comment>
<feature type="binding site" evidence="15">
    <location>
        <position position="111"/>
    </location>
    <ligand>
        <name>DNA</name>
        <dbReference type="ChEBI" id="CHEBI:16991"/>
    </ligand>
</feature>
<dbReference type="InterPro" id="IPR000214">
    <property type="entry name" value="Znf_DNA_glyclase/AP_lyase"/>
</dbReference>
<evidence type="ECO:0000256" key="8">
    <source>
        <dbReference type="ARBA" id="ARBA00022833"/>
    </source>
</evidence>
<dbReference type="AlphaFoldDB" id="A0A7C5ELX7"/>
<evidence type="ECO:0000256" key="10">
    <source>
        <dbReference type="ARBA" id="ARBA00023204"/>
    </source>
</evidence>
<feature type="active site" description="Proton donor; for delta-elimination activity" evidence="15">
    <location>
        <position position="261"/>
    </location>
</feature>
<accession>A0A7C5ELX7</accession>
<dbReference type="EC" id="4.2.99.18" evidence="15"/>
<evidence type="ECO:0000256" key="15">
    <source>
        <dbReference type="HAMAP-Rule" id="MF_00103"/>
    </source>
</evidence>
<keyword evidence="7 15" id="KW-0378">Hydrolase</keyword>
<sequence>MPELPEVEVICRGLRPELCGRRLARVALGDKPLRQSSSPRELAQWLPGRKLERLCRRGKYLVFRFEGHVTLVIHLGMTGRLWLDHQLAPLPHVHAVFTWEGGLIMAFQDVRRFGSILIFPPKAPVQPLKALGREPFSRKTTPEWLQAQARGRSRPIKNLLLDGRFLAGLGNIYACEALWAAGIHPATPAGQLTLKEWQKLLREIRRLLRRAICRGGTTINDYLNSKGETGLFQLELAVYGREGDPCRRCGESIARQVQAGRSSFFCPRCQPRHPTE</sequence>
<dbReference type="SUPFAM" id="SSF57716">
    <property type="entry name" value="Glucocorticoid receptor-like (DNA-binding domain)"/>
    <property type="match status" value="1"/>
</dbReference>
<evidence type="ECO:0000259" key="16">
    <source>
        <dbReference type="PROSITE" id="PS51066"/>
    </source>
</evidence>
<evidence type="ECO:0000256" key="1">
    <source>
        <dbReference type="ARBA" id="ARBA00001668"/>
    </source>
</evidence>
<evidence type="ECO:0000313" key="18">
    <source>
        <dbReference type="EMBL" id="HGZ11637.1"/>
    </source>
</evidence>
<dbReference type="Pfam" id="PF01149">
    <property type="entry name" value="Fapy_DNA_glyco"/>
    <property type="match status" value="1"/>
</dbReference>
<dbReference type="GO" id="GO:0008270">
    <property type="term" value="F:zinc ion binding"/>
    <property type="evidence" value="ECO:0007669"/>
    <property type="project" value="UniProtKB-UniRule"/>
</dbReference>
<evidence type="ECO:0000256" key="7">
    <source>
        <dbReference type="ARBA" id="ARBA00022801"/>
    </source>
</evidence>
<keyword evidence="13 15" id="KW-0326">Glycosidase</keyword>
<evidence type="ECO:0000256" key="6">
    <source>
        <dbReference type="ARBA" id="ARBA00022771"/>
    </source>
</evidence>
<feature type="binding site" evidence="15">
    <location>
        <position position="152"/>
    </location>
    <ligand>
        <name>DNA</name>
        <dbReference type="ChEBI" id="CHEBI:16991"/>
    </ligand>
</feature>
<dbReference type="EMBL" id="DTKJ01000040">
    <property type="protein sequence ID" value="HGZ11637.1"/>
    <property type="molecule type" value="Genomic_DNA"/>
</dbReference>
<comment type="caution">
    <text evidence="18">The sequence shown here is derived from an EMBL/GenBank/DDBJ whole genome shotgun (WGS) entry which is preliminary data.</text>
</comment>
<dbReference type="InterPro" id="IPR010979">
    <property type="entry name" value="Ribosomal_uS13-like_H2TH"/>
</dbReference>
<name>A0A7C5ELX7_9BACT</name>
<gene>
    <name evidence="15 18" type="primary">mutM</name>
    <name evidence="15" type="synonym">fpg</name>
    <name evidence="18" type="ORF">ENW48_05420</name>
</gene>
<comment type="subunit">
    <text evidence="3 15">Monomer.</text>
</comment>
<comment type="similarity">
    <text evidence="2 15">Belongs to the FPG family.</text>
</comment>
<organism evidence="18">
    <name type="scientific">Desulfobacca acetoxidans</name>
    <dbReference type="NCBI Taxonomy" id="60893"/>
    <lineage>
        <taxon>Bacteria</taxon>
        <taxon>Pseudomonadati</taxon>
        <taxon>Thermodesulfobacteriota</taxon>
        <taxon>Desulfobaccia</taxon>
        <taxon>Desulfobaccales</taxon>
        <taxon>Desulfobaccaceae</taxon>
        <taxon>Desulfobacca</taxon>
    </lineage>
</organism>
<keyword evidence="9 15" id="KW-0238">DNA-binding</keyword>
<dbReference type="SUPFAM" id="SSF81624">
    <property type="entry name" value="N-terminal domain of MutM-like DNA repair proteins"/>
    <property type="match status" value="1"/>
</dbReference>
<evidence type="ECO:0000256" key="14">
    <source>
        <dbReference type="ARBA" id="ARBA00044632"/>
    </source>
</evidence>
<dbReference type="GO" id="GO:0140078">
    <property type="term" value="F:class I DNA-(apurinic or apyrimidinic site) endonuclease activity"/>
    <property type="evidence" value="ECO:0007669"/>
    <property type="project" value="UniProtKB-EC"/>
</dbReference>
<keyword evidence="12 15" id="KW-0511">Multifunctional enzyme</keyword>
<feature type="active site" description="Proton donor" evidence="15">
    <location>
        <position position="3"/>
    </location>
</feature>
<comment type="catalytic activity">
    <reaction evidence="1 15">
        <text>Hydrolysis of DNA containing ring-opened 7-methylguanine residues, releasing 2,6-diamino-4-hydroxy-5-(N-methyl)formamidopyrimidine.</text>
        <dbReference type="EC" id="3.2.2.23"/>
    </reaction>
</comment>
<dbReference type="InterPro" id="IPR015887">
    <property type="entry name" value="DNA_glyclase_Znf_dom_DNA_BS"/>
</dbReference>
<feature type="domain" description="FPG-type" evidence="16">
    <location>
        <begin position="237"/>
        <end position="271"/>
    </location>
</feature>
<dbReference type="CDD" id="cd08966">
    <property type="entry name" value="EcFpg-like_N"/>
    <property type="match status" value="1"/>
</dbReference>
<dbReference type="InterPro" id="IPR010663">
    <property type="entry name" value="Znf_FPG/IleRS"/>
</dbReference>
<feature type="domain" description="Formamidopyrimidine-DNA glycosylase catalytic" evidence="17">
    <location>
        <begin position="2"/>
        <end position="114"/>
    </location>
</feature>
<evidence type="ECO:0000256" key="13">
    <source>
        <dbReference type="ARBA" id="ARBA00023295"/>
    </source>
</evidence>
<keyword evidence="5 15" id="KW-0227">DNA damage</keyword>
<evidence type="ECO:0000256" key="2">
    <source>
        <dbReference type="ARBA" id="ARBA00009409"/>
    </source>
</evidence>
<dbReference type="SUPFAM" id="SSF46946">
    <property type="entry name" value="S13-like H2TH domain"/>
    <property type="match status" value="1"/>
</dbReference>
<keyword evidence="4 15" id="KW-0479">Metal-binding</keyword>
<evidence type="ECO:0000256" key="5">
    <source>
        <dbReference type="ARBA" id="ARBA00022763"/>
    </source>
</evidence>
<feature type="active site" description="Schiff-base intermediate with DNA" evidence="15">
    <location>
        <position position="2"/>
    </location>
</feature>
<dbReference type="NCBIfam" id="NF002211">
    <property type="entry name" value="PRK01103.1"/>
    <property type="match status" value="1"/>
</dbReference>
<dbReference type="PROSITE" id="PS01242">
    <property type="entry name" value="ZF_FPG_1"/>
    <property type="match status" value="1"/>
</dbReference>
<dbReference type="GO" id="GO:0034039">
    <property type="term" value="F:8-oxo-7,8-dihydroguanine DNA N-glycosylase activity"/>
    <property type="evidence" value="ECO:0007669"/>
    <property type="project" value="TreeGrafter"/>
</dbReference>
<dbReference type="Pfam" id="PF06831">
    <property type="entry name" value="H2TH"/>
    <property type="match status" value="1"/>
</dbReference>
<evidence type="ECO:0000259" key="17">
    <source>
        <dbReference type="PROSITE" id="PS51068"/>
    </source>
</evidence>
<keyword evidence="6 15" id="KW-0863">Zinc-finger</keyword>
<dbReference type="FunFam" id="1.10.8.50:FF:000003">
    <property type="entry name" value="Formamidopyrimidine-DNA glycosylase"/>
    <property type="match status" value="1"/>
</dbReference>
<feature type="binding site" evidence="15">
    <location>
        <position position="92"/>
    </location>
    <ligand>
        <name>DNA</name>
        <dbReference type="ChEBI" id="CHEBI:16991"/>
    </ligand>
</feature>
<evidence type="ECO:0000256" key="11">
    <source>
        <dbReference type="ARBA" id="ARBA00023239"/>
    </source>
</evidence>
<dbReference type="PANTHER" id="PTHR22993:SF9">
    <property type="entry name" value="FORMAMIDOPYRIMIDINE-DNA GLYCOSYLASE"/>
    <property type="match status" value="1"/>
</dbReference>
<dbReference type="SMART" id="SM00898">
    <property type="entry name" value="Fapy_DNA_glyco"/>
    <property type="match status" value="1"/>
</dbReference>
<dbReference type="EC" id="3.2.2.23" evidence="15"/>
<keyword evidence="10 15" id="KW-0234">DNA repair</keyword>
<dbReference type="NCBIfam" id="TIGR00577">
    <property type="entry name" value="fpg"/>
    <property type="match status" value="1"/>
</dbReference>
<dbReference type="Gene3D" id="3.20.190.10">
    <property type="entry name" value="MutM-like, N-terminal"/>
    <property type="match status" value="1"/>
</dbReference>
<dbReference type="InterPro" id="IPR020629">
    <property type="entry name" value="FPG_Glyclase"/>
</dbReference>
<dbReference type="PROSITE" id="PS51066">
    <property type="entry name" value="ZF_FPG_2"/>
    <property type="match status" value="1"/>
</dbReference>
<dbReference type="GO" id="GO:0006284">
    <property type="term" value="P:base-excision repair"/>
    <property type="evidence" value="ECO:0007669"/>
    <property type="project" value="InterPro"/>
</dbReference>
<keyword evidence="8 15" id="KW-0862">Zinc</keyword>
<keyword evidence="11 15" id="KW-0456">Lyase</keyword>
<dbReference type="InterPro" id="IPR015886">
    <property type="entry name" value="H2TH_FPG"/>
</dbReference>
<evidence type="ECO:0000256" key="9">
    <source>
        <dbReference type="ARBA" id="ARBA00023125"/>
    </source>
</evidence>
<dbReference type="SMART" id="SM01232">
    <property type="entry name" value="H2TH"/>
    <property type="match status" value="1"/>
</dbReference>
<comment type="cofactor">
    <cofactor evidence="15">
        <name>Zn(2+)</name>
        <dbReference type="ChEBI" id="CHEBI:29105"/>
    </cofactor>
    <text evidence="15">Binds 1 zinc ion per subunit.</text>
</comment>
<evidence type="ECO:0000256" key="4">
    <source>
        <dbReference type="ARBA" id="ARBA00022723"/>
    </source>
</evidence>